<dbReference type="Pfam" id="PF07719">
    <property type="entry name" value="TPR_2"/>
    <property type="match status" value="1"/>
</dbReference>
<keyword evidence="2 3" id="KW-0802">TPR repeat</keyword>
<evidence type="ECO:0000256" key="1">
    <source>
        <dbReference type="ARBA" id="ARBA00022737"/>
    </source>
</evidence>
<dbReference type="InterPro" id="IPR011990">
    <property type="entry name" value="TPR-like_helical_dom_sf"/>
</dbReference>
<evidence type="ECO:0000313" key="5">
    <source>
        <dbReference type="EMBL" id="KIQ34616.1"/>
    </source>
</evidence>
<dbReference type="EMBL" id="JXQQ01000014">
    <property type="protein sequence ID" value="KIQ34616.1"/>
    <property type="molecule type" value="Genomic_DNA"/>
</dbReference>
<keyword evidence="4" id="KW-0732">Signal</keyword>
<dbReference type="AlphaFoldDB" id="A0A0D0MQF8"/>
<keyword evidence="1" id="KW-0677">Repeat</keyword>
<gene>
    <name evidence="5" type="ORF">RT97_07510</name>
</gene>
<comment type="caution">
    <text evidence="5">The sequence shown here is derived from an EMBL/GenBank/DDBJ whole genome shotgun (WGS) entry which is preliminary data.</text>
</comment>
<dbReference type="Proteomes" id="UP000032067">
    <property type="component" value="Unassembled WGS sequence"/>
</dbReference>
<protein>
    <submittedName>
        <fullName evidence="5">Uncharacterized protein</fullName>
    </submittedName>
</protein>
<dbReference type="InterPro" id="IPR013105">
    <property type="entry name" value="TPR_2"/>
</dbReference>
<dbReference type="SMART" id="SM00028">
    <property type="entry name" value="TPR"/>
    <property type="match status" value="4"/>
</dbReference>
<evidence type="ECO:0000256" key="4">
    <source>
        <dbReference type="SAM" id="SignalP"/>
    </source>
</evidence>
<dbReference type="PROSITE" id="PS51257">
    <property type="entry name" value="PROKAR_LIPOPROTEIN"/>
    <property type="match status" value="1"/>
</dbReference>
<feature type="signal peptide" evidence="4">
    <location>
        <begin position="1"/>
        <end position="19"/>
    </location>
</feature>
<organism evidence="5 6">
    <name type="scientific">Variovorax paradoxus</name>
    <dbReference type="NCBI Taxonomy" id="34073"/>
    <lineage>
        <taxon>Bacteria</taxon>
        <taxon>Pseudomonadati</taxon>
        <taxon>Pseudomonadota</taxon>
        <taxon>Betaproteobacteria</taxon>
        <taxon>Burkholderiales</taxon>
        <taxon>Comamonadaceae</taxon>
        <taxon>Variovorax</taxon>
    </lineage>
</organism>
<sequence length="246" mass="26880">MVMKLFAAILLSLLVSACATQPEATSPPPSAAVGKTVDAGAPLVQQAAVLIAAKRPAQALPLADQAIAYYESTYRKSAPLVYSARWPVESMLYALEGHKANTNSRVYGIEWGLAYFLRGFALVDLHRLPEARAAFDDAIKLSPRNSKYLSERAEVDIAERNWRPALEGFQKALESADLSPPELKTAETTRALRGMAFAQIELGNLDTAQALHERALQLDPGNEKSLNELRYIQSRKARLPGPGRPI</sequence>
<dbReference type="Gene3D" id="1.25.40.10">
    <property type="entry name" value="Tetratricopeptide repeat domain"/>
    <property type="match status" value="1"/>
</dbReference>
<dbReference type="InterPro" id="IPR019734">
    <property type="entry name" value="TPR_rpt"/>
</dbReference>
<dbReference type="SUPFAM" id="SSF48452">
    <property type="entry name" value="TPR-like"/>
    <property type="match status" value="2"/>
</dbReference>
<accession>A0A0D0MQF8</accession>
<evidence type="ECO:0000313" key="6">
    <source>
        <dbReference type="Proteomes" id="UP000032067"/>
    </source>
</evidence>
<feature type="repeat" description="TPR" evidence="3">
    <location>
        <begin position="112"/>
        <end position="145"/>
    </location>
</feature>
<feature type="repeat" description="TPR" evidence="3">
    <location>
        <begin position="189"/>
        <end position="222"/>
    </location>
</feature>
<feature type="chain" id="PRO_5002228284" evidence="4">
    <location>
        <begin position="20"/>
        <end position="246"/>
    </location>
</feature>
<reference evidence="5 6" key="1">
    <citation type="submission" date="2014-12" db="EMBL/GenBank/DDBJ databases">
        <title>16Stimator: statistical estimation of ribosomal gene copy numbers from draft genome assemblies.</title>
        <authorList>
            <person name="Perisin M.A."/>
            <person name="Vetter M."/>
            <person name="Gilbert J.A."/>
            <person name="Bergelson J."/>
        </authorList>
    </citation>
    <scope>NUCLEOTIDE SEQUENCE [LARGE SCALE GENOMIC DNA]</scope>
    <source>
        <strain evidence="5 6">MEDvA23</strain>
    </source>
</reference>
<dbReference type="PROSITE" id="PS50005">
    <property type="entry name" value="TPR"/>
    <property type="match status" value="2"/>
</dbReference>
<evidence type="ECO:0000256" key="3">
    <source>
        <dbReference type="PROSITE-ProRule" id="PRU00339"/>
    </source>
</evidence>
<evidence type="ECO:0000256" key="2">
    <source>
        <dbReference type="ARBA" id="ARBA00022803"/>
    </source>
</evidence>
<name>A0A0D0MQF8_VARPD</name>
<proteinExistence type="predicted"/>